<dbReference type="PANTHER" id="PTHR13198:SF4">
    <property type="entry name" value="E3 UBIQUITIN-PROTEIN LIGASE RNF25"/>
    <property type="match status" value="1"/>
</dbReference>
<dbReference type="Pfam" id="PF05773">
    <property type="entry name" value="RWD"/>
    <property type="match status" value="1"/>
</dbReference>
<reference evidence="4" key="2">
    <citation type="submission" date="2025-08" db="UniProtKB">
        <authorList>
            <consortium name="Ensembl"/>
        </authorList>
    </citation>
    <scope>IDENTIFICATION</scope>
</reference>
<dbReference type="GO" id="GO:0010468">
    <property type="term" value="P:regulation of gene expression"/>
    <property type="evidence" value="ECO:0007669"/>
    <property type="project" value="UniProtKB-ARBA"/>
</dbReference>
<protein>
    <recommendedName>
        <fullName evidence="1">RWD domain-containing protein 3</fullName>
    </recommendedName>
</protein>
<dbReference type="GO" id="GO:0009893">
    <property type="term" value="P:positive regulation of metabolic process"/>
    <property type="evidence" value="ECO:0007669"/>
    <property type="project" value="UniProtKB-ARBA"/>
</dbReference>
<dbReference type="InParanoid" id="W5LVI0"/>
<dbReference type="Gene3D" id="3.10.110.10">
    <property type="entry name" value="Ubiquitin Conjugating Enzyme"/>
    <property type="match status" value="1"/>
</dbReference>
<dbReference type="AlphaFoldDB" id="W5LVI0"/>
<dbReference type="GeneTree" id="ENSGT00390000001557"/>
<dbReference type="GO" id="GO:0051246">
    <property type="term" value="P:regulation of protein metabolic process"/>
    <property type="evidence" value="ECO:0007669"/>
    <property type="project" value="UniProtKB-ARBA"/>
</dbReference>
<dbReference type="eggNOG" id="KOG4445">
    <property type="taxonomic scope" value="Eukaryota"/>
</dbReference>
<dbReference type="HOGENOM" id="CLU_2482739_0_0_1"/>
<dbReference type="Proteomes" id="UP000018468">
    <property type="component" value="Unassembled WGS sequence"/>
</dbReference>
<name>W5LVI0_LEPOC</name>
<dbReference type="PANTHER" id="PTHR13198">
    <property type="entry name" value="RING FINGER PROTEIN 25"/>
    <property type="match status" value="1"/>
</dbReference>
<dbReference type="CDD" id="cd23818">
    <property type="entry name" value="RWD_RNF25"/>
    <property type="match status" value="1"/>
</dbReference>
<reference evidence="5" key="1">
    <citation type="submission" date="2011-12" db="EMBL/GenBank/DDBJ databases">
        <title>The Draft Genome of Lepisosteus oculatus.</title>
        <authorList>
            <consortium name="The Broad Institute Genome Assembly &amp; Analysis Group"/>
            <consortium name="Computational R&amp;D Group"/>
            <consortium name="and Sequencing Platform"/>
            <person name="Di Palma F."/>
            <person name="Alfoldi J."/>
            <person name="Johnson J."/>
            <person name="Berlin A."/>
            <person name="Gnerre S."/>
            <person name="Jaffe D."/>
            <person name="MacCallum I."/>
            <person name="Young S."/>
            <person name="Walker B.J."/>
            <person name="Lander E.S."/>
            <person name="Lindblad-Toh K."/>
        </authorList>
    </citation>
    <scope>NUCLEOTIDE SEQUENCE [LARGE SCALE GENOMIC DNA]</scope>
</reference>
<accession>W5LVI0</accession>
<sequence length="87" mass="9692">MAAECSVDSEIEVLQSIYLDELTVTHGPDSQYPWLVSITLFPSTAQDCDSQYVRLTLSLALPAQYPSCPPKISIHNPRGLSDEILRR</sequence>
<dbReference type="Bgee" id="ENSLOCG00000000126">
    <property type="expression patterns" value="Expressed in muscle tissue and 13 other cell types or tissues"/>
</dbReference>
<evidence type="ECO:0000259" key="3">
    <source>
        <dbReference type="PROSITE" id="PS50908"/>
    </source>
</evidence>
<dbReference type="FunFam" id="3.10.110.10:FF:000050">
    <property type="entry name" value="eIF-2-alpha kinase GCN2"/>
    <property type="match status" value="1"/>
</dbReference>
<comment type="function">
    <text evidence="2">Enhancer of SUMO conjugation. Increases SUMO conjugation to proteins by promoting the: binding of E1 and E2 enzymes, thioester linkage between SUMO and ube2i/ubc9 and transfer of SUMO to specific target proteins which include hif1a, pias, nfkbia, nr3c1 and top1. Has no effect on ubiquitination.</text>
</comment>
<dbReference type="InterPro" id="IPR006575">
    <property type="entry name" value="RWD_dom"/>
</dbReference>
<dbReference type="PROSITE" id="PS50908">
    <property type="entry name" value="RWD"/>
    <property type="match status" value="1"/>
</dbReference>
<keyword evidence="5" id="KW-1185">Reference proteome</keyword>
<dbReference type="STRING" id="7918.ENSLOCP00000000137"/>
<feature type="domain" description="RWD" evidence="3">
    <location>
        <begin position="9"/>
        <end position="87"/>
    </location>
</feature>
<evidence type="ECO:0000256" key="1">
    <source>
        <dbReference type="ARBA" id="ARBA00015444"/>
    </source>
</evidence>
<evidence type="ECO:0000256" key="2">
    <source>
        <dbReference type="ARBA" id="ARBA00053748"/>
    </source>
</evidence>
<evidence type="ECO:0000313" key="4">
    <source>
        <dbReference type="Ensembl" id="ENSLOCP00000000137.1"/>
    </source>
</evidence>
<evidence type="ECO:0000313" key="5">
    <source>
        <dbReference type="Proteomes" id="UP000018468"/>
    </source>
</evidence>
<dbReference type="GO" id="GO:0061630">
    <property type="term" value="F:ubiquitin protein ligase activity"/>
    <property type="evidence" value="ECO:0007669"/>
    <property type="project" value="InterPro"/>
</dbReference>
<organism evidence="4 5">
    <name type="scientific">Lepisosteus oculatus</name>
    <name type="common">Spotted gar</name>
    <dbReference type="NCBI Taxonomy" id="7918"/>
    <lineage>
        <taxon>Eukaryota</taxon>
        <taxon>Metazoa</taxon>
        <taxon>Chordata</taxon>
        <taxon>Craniata</taxon>
        <taxon>Vertebrata</taxon>
        <taxon>Euteleostomi</taxon>
        <taxon>Actinopterygii</taxon>
        <taxon>Neopterygii</taxon>
        <taxon>Holostei</taxon>
        <taxon>Semionotiformes</taxon>
        <taxon>Lepisosteidae</taxon>
        <taxon>Lepisosteus</taxon>
    </lineage>
</organism>
<dbReference type="Ensembl" id="ENSLOCT00000000137.1">
    <property type="protein sequence ID" value="ENSLOCP00000000137.1"/>
    <property type="gene ID" value="ENSLOCG00000000126.1"/>
</dbReference>
<reference evidence="4" key="3">
    <citation type="submission" date="2025-09" db="UniProtKB">
        <authorList>
            <consortium name="Ensembl"/>
        </authorList>
    </citation>
    <scope>IDENTIFICATION</scope>
</reference>
<dbReference type="InterPro" id="IPR039133">
    <property type="entry name" value="RNF25"/>
</dbReference>
<dbReference type="InterPro" id="IPR016135">
    <property type="entry name" value="UBQ-conjugating_enzyme/RWD"/>
</dbReference>
<proteinExistence type="predicted"/>
<dbReference type="GO" id="GO:0033554">
    <property type="term" value="P:cellular response to stress"/>
    <property type="evidence" value="ECO:0007669"/>
    <property type="project" value="UniProtKB-ARBA"/>
</dbReference>
<dbReference type="SUPFAM" id="SSF54495">
    <property type="entry name" value="UBC-like"/>
    <property type="match status" value="1"/>
</dbReference>